<sequence length="124" mass="12750">MDVTRRTRPRLAGVRRGLTSVLTAMFLVLAVVSAGVVCGAYHEATAVEIASGPTRDDARYCSDDHRQSAQCDVLPPVSSSGPAALLEPSTGGLVTAVVHDDTPVPATTADATAPSLHALGISRT</sequence>
<reference evidence="2" key="1">
    <citation type="journal article" date="2019" name="Int. J. Syst. Evol. Microbiol.">
        <title>The Global Catalogue of Microorganisms (GCM) 10K type strain sequencing project: providing services to taxonomists for standard genome sequencing and annotation.</title>
        <authorList>
            <consortium name="The Broad Institute Genomics Platform"/>
            <consortium name="The Broad Institute Genome Sequencing Center for Infectious Disease"/>
            <person name="Wu L."/>
            <person name="Ma J."/>
        </authorList>
    </citation>
    <scope>NUCLEOTIDE SEQUENCE [LARGE SCALE GENOMIC DNA]</scope>
    <source>
        <strain evidence="2">CCUG 42722</strain>
    </source>
</reference>
<gene>
    <name evidence="1" type="ORF">ACFO6V_00395</name>
</gene>
<organism evidence="1 2">
    <name type="scientific">Promicromonospora alba</name>
    <dbReference type="NCBI Taxonomy" id="1616110"/>
    <lineage>
        <taxon>Bacteria</taxon>
        <taxon>Bacillati</taxon>
        <taxon>Actinomycetota</taxon>
        <taxon>Actinomycetes</taxon>
        <taxon>Micrococcales</taxon>
        <taxon>Promicromonosporaceae</taxon>
        <taxon>Promicromonospora</taxon>
    </lineage>
</organism>
<evidence type="ECO:0000313" key="1">
    <source>
        <dbReference type="EMBL" id="MFC4626668.1"/>
    </source>
</evidence>
<protein>
    <submittedName>
        <fullName evidence="1">Uncharacterized protein</fullName>
    </submittedName>
</protein>
<evidence type="ECO:0000313" key="2">
    <source>
        <dbReference type="Proteomes" id="UP001596011"/>
    </source>
</evidence>
<proteinExistence type="predicted"/>
<dbReference type="Proteomes" id="UP001596011">
    <property type="component" value="Unassembled WGS sequence"/>
</dbReference>
<name>A0ABV9H9J2_9MICO</name>
<dbReference type="EMBL" id="JBHSFI010000001">
    <property type="protein sequence ID" value="MFC4626668.1"/>
    <property type="molecule type" value="Genomic_DNA"/>
</dbReference>
<accession>A0ABV9H9J2</accession>
<comment type="caution">
    <text evidence="1">The sequence shown here is derived from an EMBL/GenBank/DDBJ whole genome shotgun (WGS) entry which is preliminary data.</text>
</comment>
<keyword evidence="2" id="KW-1185">Reference proteome</keyword>
<dbReference type="RefSeq" id="WP_377131002.1">
    <property type="nucleotide sequence ID" value="NZ_JBHSFI010000001.1"/>
</dbReference>